<gene>
    <name evidence="1" type="primary">sgf73</name>
    <name evidence="1" type="ORF">H2199_006521</name>
</gene>
<evidence type="ECO:0000313" key="2">
    <source>
        <dbReference type="Proteomes" id="UP001172680"/>
    </source>
</evidence>
<name>A0ACC2YW46_9PEZI</name>
<dbReference type="EMBL" id="JAPDRP010000019">
    <property type="protein sequence ID" value="KAJ9639486.1"/>
    <property type="molecule type" value="Genomic_DNA"/>
</dbReference>
<keyword evidence="2" id="KW-1185">Reference proteome</keyword>
<organism evidence="1 2">
    <name type="scientific">Coniosporium tulheliwenetii</name>
    <dbReference type="NCBI Taxonomy" id="3383036"/>
    <lineage>
        <taxon>Eukaryota</taxon>
        <taxon>Fungi</taxon>
        <taxon>Dikarya</taxon>
        <taxon>Ascomycota</taxon>
        <taxon>Pezizomycotina</taxon>
        <taxon>Dothideomycetes</taxon>
        <taxon>Dothideomycetes incertae sedis</taxon>
        <taxon>Coniosporium</taxon>
    </lineage>
</organism>
<reference evidence="1" key="1">
    <citation type="submission" date="2022-10" db="EMBL/GenBank/DDBJ databases">
        <title>Culturing micro-colonial fungi from biological soil crusts in the Mojave desert and describing Neophaeococcomyces mojavensis, and introducing the new genera and species Taxawa tesnikishii.</title>
        <authorList>
            <person name="Kurbessoian T."/>
            <person name="Stajich J.E."/>
        </authorList>
    </citation>
    <scope>NUCLEOTIDE SEQUENCE</scope>
    <source>
        <strain evidence="1">JES_115</strain>
    </source>
</reference>
<sequence>MAANGARKVPAASPATQTKHSLVDPAVYDKISTGEDRKPLTIKLRKPGVKQTKPGNWKESEVLGAYTIPGSPSNPTYIQSSQANHRCYTRPHPKESILPTLQTPSPIVNPLSPTLAPAFPTSRPMDDTPDTIQCKHCRRPVLRVKGPEHIKSCLSKKQEKLKKKKEAKEAKDAALRRERGEGASQAGDDDISASKAEERGRARSKALKPGGLIKKAGKKRKAEGEPGDKAVKTKKKKEEPKAKTAKPKGPVDVEKQCGVPLPNGAQCARSLTCKSHSMGAKRAVPGRSLPYDMLLAQYQKKNQAKQQRERRNRRQRPLPDDFDTHGPVDSDEEKEAIMAAIARARPQPLVTKTPIATKSKYHYVRMKDMLHSALRGGGGVGNLFSVPNAFGAVNGDGAGGLPHRGMGGVGVGEGEMGFVGPAEGDRSRGFLRCIRIQDGRVWF</sequence>
<protein>
    <submittedName>
        <fullName evidence="1">SAGA complex subunit Sgf73</fullName>
    </submittedName>
</protein>
<comment type="caution">
    <text evidence="1">The sequence shown here is derived from an EMBL/GenBank/DDBJ whole genome shotgun (WGS) entry which is preliminary data.</text>
</comment>
<evidence type="ECO:0000313" key="1">
    <source>
        <dbReference type="EMBL" id="KAJ9639486.1"/>
    </source>
</evidence>
<proteinExistence type="predicted"/>
<accession>A0ACC2YW46</accession>
<dbReference type="Proteomes" id="UP001172680">
    <property type="component" value="Unassembled WGS sequence"/>
</dbReference>